<dbReference type="AlphaFoldDB" id="A0A7W7Q519"/>
<accession>A0A7W7Q519</accession>
<evidence type="ECO:0000313" key="1">
    <source>
        <dbReference type="EMBL" id="MBB4906866.1"/>
    </source>
</evidence>
<protein>
    <submittedName>
        <fullName evidence="1">Uncharacterized protein</fullName>
    </submittedName>
</protein>
<dbReference type="RefSeq" id="WP_184811016.1">
    <property type="nucleotide sequence ID" value="NZ_JACHJQ010000003.1"/>
</dbReference>
<keyword evidence="2" id="KW-1185">Reference proteome</keyword>
<reference evidence="1 2" key="1">
    <citation type="submission" date="2020-08" db="EMBL/GenBank/DDBJ databases">
        <title>Genomic Encyclopedia of Type Strains, Phase III (KMG-III): the genomes of soil and plant-associated and newly described type strains.</title>
        <authorList>
            <person name="Whitman W."/>
        </authorList>
    </citation>
    <scope>NUCLEOTIDE SEQUENCE [LARGE SCALE GENOMIC DNA]</scope>
    <source>
        <strain evidence="1 2">CECT 8960</strain>
    </source>
</reference>
<sequence>MADRPTEVWRADVAEDPDLADLYPESLILRTDEVLAEFEVEVADFEAPSDDDVFSAVENVVLALNAVNEEHDEIGYETDERELLCAYIDGTLTEAGIDVAALAARRGLGQYEITDKWREW</sequence>
<dbReference type="EMBL" id="JACHJQ010000003">
    <property type="protein sequence ID" value="MBB4906866.1"/>
    <property type="molecule type" value="Genomic_DNA"/>
</dbReference>
<proteinExistence type="predicted"/>
<dbReference type="Proteomes" id="UP000520767">
    <property type="component" value="Unassembled WGS sequence"/>
</dbReference>
<comment type="caution">
    <text evidence="1">The sequence shown here is derived from an EMBL/GenBank/DDBJ whole genome shotgun (WGS) entry which is preliminary data.</text>
</comment>
<name>A0A7W7Q519_9PSEU</name>
<gene>
    <name evidence="1" type="ORF">FHR82_003086</name>
</gene>
<evidence type="ECO:0000313" key="2">
    <source>
        <dbReference type="Proteomes" id="UP000520767"/>
    </source>
</evidence>
<organism evidence="1 2">
    <name type="scientific">Actinophytocola algeriensis</name>
    <dbReference type="NCBI Taxonomy" id="1768010"/>
    <lineage>
        <taxon>Bacteria</taxon>
        <taxon>Bacillati</taxon>
        <taxon>Actinomycetota</taxon>
        <taxon>Actinomycetes</taxon>
        <taxon>Pseudonocardiales</taxon>
        <taxon>Pseudonocardiaceae</taxon>
    </lineage>
</organism>